<dbReference type="AlphaFoldDB" id="A0A174PJ30"/>
<gene>
    <name evidence="2" type="ORF">BFLFYP10_00445</name>
    <name evidence="1" type="ORF">ERS852461_02905</name>
</gene>
<evidence type="ECO:0000313" key="1">
    <source>
        <dbReference type="EMBL" id="CUP58648.1"/>
    </source>
</evidence>
<reference evidence="2" key="2">
    <citation type="submission" date="2019-11" db="EMBL/GenBank/DDBJ databases">
        <authorList>
            <person name="Feng L."/>
        </authorList>
    </citation>
    <scope>NUCLEOTIDE SEQUENCE</scope>
    <source>
        <strain evidence="2">BfaecisLFYP10</strain>
    </source>
</reference>
<dbReference type="EMBL" id="CZAE01000014">
    <property type="protein sequence ID" value="CUP58648.1"/>
    <property type="molecule type" value="Genomic_DNA"/>
</dbReference>
<dbReference type="EMBL" id="CACRSZ010000040">
    <property type="protein sequence ID" value="VYT10583.1"/>
    <property type="molecule type" value="Genomic_DNA"/>
</dbReference>
<proteinExistence type="predicted"/>
<evidence type="ECO:0000313" key="2">
    <source>
        <dbReference type="EMBL" id="VYT10583.1"/>
    </source>
</evidence>
<accession>A0A174PJ30</accession>
<name>A0A174PJ30_9BACE</name>
<evidence type="ECO:0000313" key="3">
    <source>
        <dbReference type="Proteomes" id="UP000095606"/>
    </source>
</evidence>
<sequence>MQICADKRNFLSIFVCLFLNAMIQVIQLKGKDKHLYQLLAPLVMDPDVIRANNNYPFKTNEDFVWYIAIDNREVVGFVPIEQKSGKKAVINNYYVAAVDEQRKDILSLLLSSIVTAFIPEGWTLDSVTLIQDQETFEKFEFTSMDKKWTRYVKMNR</sequence>
<organism evidence="1 3">
    <name type="scientific">Bacteroides faecis</name>
    <dbReference type="NCBI Taxonomy" id="674529"/>
    <lineage>
        <taxon>Bacteria</taxon>
        <taxon>Pseudomonadati</taxon>
        <taxon>Bacteroidota</taxon>
        <taxon>Bacteroidia</taxon>
        <taxon>Bacteroidales</taxon>
        <taxon>Bacteroidaceae</taxon>
        <taxon>Bacteroides</taxon>
    </lineage>
</organism>
<dbReference type="Proteomes" id="UP000095606">
    <property type="component" value="Unassembled WGS sequence"/>
</dbReference>
<accession>A0A6N2U1Q6</accession>
<protein>
    <recommendedName>
        <fullName evidence="4">N-acetyltransferase domain-containing protein</fullName>
    </recommendedName>
</protein>
<reference evidence="1 3" key="1">
    <citation type="submission" date="2015-09" db="EMBL/GenBank/DDBJ databases">
        <authorList>
            <consortium name="Pathogen Informatics"/>
        </authorList>
    </citation>
    <scope>NUCLEOTIDE SEQUENCE [LARGE SCALE GENOMIC DNA]</scope>
    <source>
        <strain evidence="1 3">2789STDY5834846</strain>
    </source>
</reference>
<evidence type="ECO:0008006" key="4">
    <source>
        <dbReference type="Google" id="ProtNLM"/>
    </source>
</evidence>